<evidence type="ECO:0000313" key="1">
    <source>
        <dbReference type="EMBL" id="KAF9445559.1"/>
    </source>
</evidence>
<dbReference type="OrthoDB" id="76293at2759"/>
<reference evidence="1" key="1">
    <citation type="submission" date="2020-11" db="EMBL/GenBank/DDBJ databases">
        <authorList>
            <consortium name="DOE Joint Genome Institute"/>
            <person name="Ahrendt S."/>
            <person name="Riley R."/>
            <person name="Andreopoulos W."/>
            <person name="Labutti K."/>
            <person name="Pangilinan J."/>
            <person name="Ruiz-Duenas F.J."/>
            <person name="Barrasa J.M."/>
            <person name="Sanchez-Garcia M."/>
            <person name="Camarero S."/>
            <person name="Miyauchi S."/>
            <person name="Serrano A."/>
            <person name="Linde D."/>
            <person name="Babiker R."/>
            <person name="Drula E."/>
            <person name="Ayuso-Fernandez I."/>
            <person name="Pacheco R."/>
            <person name="Padilla G."/>
            <person name="Ferreira P."/>
            <person name="Barriuso J."/>
            <person name="Kellner H."/>
            <person name="Castanera R."/>
            <person name="Alfaro M."/>
            <person name="Ramirez L."/>
            <person name="Pisabarro A.G."/>
            <person name="Kuo A."/>
            <person name="Tritt A."/>
            <person name="Lipzen A."/>
            <person name="He G."/>
            <person name="Yan M."/>
            <person name="Ng V."/>
            <person name="Cullen D."/>
            <person name="Martin F."/>
            <person name="Rosso M.-N."/>
            <person name="Henrissat B."/>
            <person name="Hibbett D."/>
            <person name="Martinez A.T."/>
            <person name="Grigoriev I.V."/>
        </authorList>
    </citation>
    <scope>NUCLEOTIDE SEQUENCE</scope>
    <source>
        <strain evidence="1">MF-IS2</strain>
    </source>
</reference>
<gene>
    <name evidence="1" type="ORF">P691DRAFT_777490</name>
</gene>
<dbReference type="AlphaFoldDB" id="A0A9P5X8E2"/>
<name>A0A9P5X8E2_9AGAR</name>
<comment type="caution">
    <text evidence="1">The sequence shown here is derived from an EMBL/GenBank/DDBJ whole genome shotgun (WGS) entry which is preliminary data.</text>
</comment>
<organism evidence="1 2">
    <name type="scientific">Macrolepiota fuliginosa MF-IS2</name>
    <dbReference type="NCBI Taxonomy" id="1400762"/>
    <lineage>
        <taxon>Eukaryota</taxon>
        <taxon>Fungi</taxon>
        <taxon>Dikarya</taxon>
        <taxon>Basidiomycota</taxon>
        <taxon>Agaricomycotina</taxon>
        <taxon>Agaricomycetes</taxon>
        <taxon>Agaricomycetidae</taxon>
        <taxon>Agaricales</taxon>
        <taxon>Agaricineae</taxon>
        <taxon>Agaricaceae</taxon>
        <taxon>Macrolepiota</taxon>
    </lineage>
</organism>
<evidence type="ECO:0000313" key="2">
    <source>
        <dbReference type="Proteomes" id="UP000807342"/>
    </source>
</evidence>
<dbReference type="Proteomes" id="UP000807342">
    <property type="component" value="Unassembled WGS sequence"/>
</dbReference>
<dbReference type="EMBL" id="MU151294">
    <property type="protein sequence ID" value="KAF9445559.1"/>
    <property type="molecule type" value="Genomic_DNA"/>
</dbReference>
<protein>
    <submittedName>
        <fullName evidence="1">Uncharacterized protein</fullName>
    </submittedName>
</protein>
<sequence>MSASKNDDEDLNGAQPSPSHVLVQHNASRLRSLNPLLHPRDTTAPGSSLPQGLRLTGDHYSIPVVVTCPSQATHPSIIQWRTRLMIPRLDLWDKYLRPPQSLIPEILKFAPCRLSSRLHRPIYPASGLPYRLSAAAPTTTDIPVLVSHSHLFLRSIFGFRINTVTTCPILVYLAVCVGVIASDPVSHALKDGGELNLERAYRDLHRLAARQRPVLSRANDDVRAYVPNRLQNITQNIPYARVVGDIGPNATWPDDNAATSFKGMNIPIKIDGTDPQNVPYAHVLKDVGLHRLLQICLRKAIKPNRATIRSWPALPSCDHSQVPATNSPNDRYHDDPRYARSCRCTKFPEDAITGFQWDCDGYVVQGPEPPWGLSKLEFSVLTRILDTGFGEHFVVIKATRIREEIRRNKVGVDVCSGLHYCFDE</sequence>
<proteinExistence type="predicted"/>
<keyword evidence="2" id="KW-1185">Reference proteome</keyword>
<accession>A0A9P5X8E2</accession>